<feature type="chain" id="PRO_5023072460" description="Putative auto-transporter adhesin head GIN domain-containing protein" evidence="2">
    <location>
        <begin position="24"/>
        <end position="211"/>
    </location>
</feature>
<name>A0A5A7MWA9_9PROT</name>
<reference evidence="4 5" key="1">
    <citation type="submission" date="2019-09" db="EMBL/GenBank/DDBJ databases">
        <title>NBRP : Genome information of microbial organism related human and environment.</title>
        <authorList>
            <person name="Hattori M."/>
            <person name="Oshima K."/>
            <person name="Inaba H."/>
            <person name="Suda W."/>
            <person name="Sakamoto M."/>
            <person name="Iino T."/>
            <person name="Kitahara M."/>
            <person name="Oshida Y."/>
            <person name="Iida T."/>
            <person name="Kudo T."/>
            <person name="Itoh T."/>
            <person name="Ohkuma M."/>
        </authorList>
    </citation>
    <scope>NUCLEOTIDE SEQUENCE [LARGE SCALE GENOMIC DNA]</scope>
    <source>
        <strain evidence="4 5">Mie-1</strain>
    </source>
</reference>
<keyword evidence="2" id="KW-0732">Signal</keyword>
<dbReference type="EMBL" id="BKCM01000001">
    <property type="protein sequence ID" value="GEQ99623.1"/>
    <property type="molecule type" value="Genomic_DNA"/>
</dbReference>
<dbReference type="RefSeq" id="WP_150001600.1">
    <property type="nucleotide sequence ID" value="NZ_BKCM01000001.1"/>
</dbReference>
<dbReference type="PANTHER" id="PTHR39200:SF1">
    <property type="entry name" value="AUTO-TRANSPORTER ADHESIN HEAD GIN DOMAIN-CONTAINING PROTEIN-RELATED"/>
    <property type="match status" value="1"/>
</dbReference>
<feature type="domain" description="Putative auto-transporter adhesin head GIN" evidence="3">
    <location>
        <begin position="35"/>
        <end position="194"/>
    </location>
</feature>
<feature type="signal peptide" evidence="2">
    <location>
        <begin position="1"/>
        <end position="23"/>
    </location>
</feature>
<accession>A0A5A7MWA9</accession>
<evidence type="ECO:0000313" key="4">
    <source>
        <dbReference type="EMBL" id="GEQ99623.1"/>
    </source>
</evidence>
<feature type="region of interest" description="Disordered" evidence="1">
    <location>
        <begin position="189"/>
        <end position="211"/>
    </location>
</feature>
<organism evidence="4 5">
    <name type="scientific">Iodidimonas gelatinilytica</name>
    <dbReference type="NCBI Taxonomy" id="1236966"/>
    <lineage>
        <taxon>Bacteria</taxon>
        <taxon>Pseudomonadati</taxon>
        <taxon>Pseudomonadota</taxon>
        <taxon>Alphaproteobacteria</taxon>
        <taxon>Iodidimonadales</taxon>
        <taxon>Iodidimonadaceae</taxon>
        <taxon>Iodidimonas</taxon>
    </lineage>
</organism>
<dbReference type="InterPro" id="IPR021255">
    <property type="entry name" value="DUF2807"/>
</dbReference>
<evidence type="ECO:0000256" key="2">
    <source>
        <dbReference type="SAM" id="SignalP"/>
    </source>
</evidence>
<dbReference type="Proteomes" id="UP000325187">
    <property type="component" value="Unassembled WGS sequence"/>
</dbReference>
<evidence type="ECO:0000313" key="5">
    <source>
        <dbReference type="Proteomes" id="UP000325187"/>
    </source>
</evidence>
<evidence type="ECO:0000259" key="3">
    <source>
        <dbReference type="Pfam" id="PF10988"/>
    </source>
</evidence>
<dbReference type="Pfam" id="PF10988">
    <property type="entry name" value="DUF2807"/>
    <property type="match status" value="1"/>
</dbReference>
<feature type="compositionally biased region" description="Polar residues" evidence="1">
    <location>
        <begin position="201"/>
        <end position="211"/>
    </location>
</feature>
<dbReference type="AlphaFoldDB" id="A0A5A7MWA9"/>
<evidence type="ECO:0000256" key="1">
    <source>
        <dbReference type="SAM" id="MobiDB-lite"/>
    </source>
</evidence>
<dbReference type="Gene3D" id="2.160.20.120">
    <property type="match status" value="1"/>
</dbReference>
<dbReference type="PANTHER" id="PTHR39200">
    <property type="entry name" value="HYPOTHETICAL EXPORTED PROTEIN"/>
    <property type="match status" value="1"/>
</dbReference>
<gene>
    <name evidence="4" type="ORF">JCM17845_02470</name>
</gene>
<comment type="caution">
    <text evidence="4">The sequence shown here is derived from an EMBL/GenBank/DDBJ whole genome shotgun (WGS) entry which is preliminary data.</text>
</comment>
<proteinExistence type="predicted"/>
<sequence>MTIHTKSLSALGCALLLSTTALAAPVTQTRDVPSFTKIAINGSIDADITVGPKRSVAITADAEDQDRIKTEVRGDTLVIRMKGRFHHSGDMQATIQVPKLEGIDINGSSDAVIAGIDSEDFEININGSGDVSAQGRCDEAEYEINGSGDISAFDLVCNDVDVEINGSGDTDVYAEKSIQISISGSGDVTAKGSPKVKHMRSSGSGSFQMKD</sequence>
<keyword evidence="5" id="KW-1185">Reference proteome</keyword>
<protein>
    <recommendedName>
        <fullName evidence="3">Putative auto-transporter adhesin head GIN domain-containing protein</fullName>
    </recommendedName>
</protein>